<sequence length="591" mass="63772">MVSPSSSLLLATLLSLQAARVAAQLPLPTQPFLPPSPDFGATPSTGSSLPNPHWSTLLGNGLFFYEAQRSGRLPSTNRVSWRNDSCINDGQDVNLDLSGGYYDAGNFIKATFPLSFSIMQICWGAIDHGNGRYDISNQTAYLDDMLRWGLGWLIKAHPSPNTLFVQVDSGDADNAYWGGDRGIPQNRPSYQINDTNPGTDAAALAAAAFASCSSLYSGRSFTSYSSPASLRNTSYASALLEHAQQLYSFAVNAKGGQMTYQTSVPVVKNSYPSSGYGDDLTIAALWLGLAQNDSTLISQAKGYYDQFQLDAQLKDSVFNWDSVLPGIPILATQIHQSYPQLGGNDWQSRAEAYFDRVVSGKGAGKLTKGGLLYYDQASELASLNPALNAAMLLRRYAAIATSTDKRDTYLQFAKNQIDYFLGKNPMSVPYVVGTNPNSPRNPHSAMASGGNDITNINTSPPVEAYTLYGAVVGGPDKRDKYYDLRDDWPQTEVAVDYNAPLLTLAAMHVMNDTTDPFYTSLKAGAYATKKPSGHPCDPVYSCTPSLSTGAKIAIAVVVTVVGLVIIGGIVFLVVRYRRGKRLASSAQDPKF</sequence>
<keyword evidence="2" id="KW-1185">Reference proteome</keyword>
<evidence type="ECO:0000313" key="1">
    <source>
        <dbReference type="EMBL" id="KAF9651224.1"/>
    </source>
</evidence>
<keyword evidence="1" id="KW-0378">Hydrolase</keyword>
<accession>A0ACB6ZNV7</accession>
<evidence type="ECO:0000313" key="2">
    <source>
        <dbReference type="Proteomes" id="UP000886501"/>
    </source>
</evidence>
<reference evidence="1" key="2">
    <citation type="journal article" date="2020" name="Nat. Commun.">
        <title>Large-scale genome sequencing of mycorrhizal fungi provides insights into the early evolution of symbiotic traits.</title>
        <authorList>
            <person name="Miyauchi S."/>
            <person name="Kiss E."/>
            <person name="Kuo A."/>
            <person name="Drula E."/>
            <person name="Kohler A."/>
            <person name="Sanchez-Garcia M."/>
            <person name="Morin E."/>
            <person name="Andreopoulos B."/>
            <person name="Barry K.W."/>
            <person name="Bonito G."/>
            <person name="Buee M."/>
            <person name="Carver A."/>
            <person name="Chen C."/>
            <person name="Cichocki N."/>
            <person name="Clum A."/>
            <person name="Culley D."/>
            <person name="Crous P.W."/>
            <person name="Fauchery L."/>
            <person name="Girlanda M."/>
            <person name="Hayes R.D."/>
            <person name="Keri Z."/>
            <person name="LaButti K."/>
            <person name="Lipzen A."/>
            <person name="Lombard V."/>
            <person name="Magnuson J."/>
            <person name="Maillard F."/>
            <person name="Murat C."/>
            <person name="Nolan M."/>
            <person name="Ohm R.A."/>
            <person name="Pangilinan J."/>
            <person name="Pereira M.F."/>
            <person name="Perotto S."/>
            <person name="Peter M."/>
            <person name="Pfister S."/>
            <person name="Riley R."/>
            <person name="Sitrit Y."/>
            <person name="Stielow J.B."/>
            <person name="Szollosi G."/>
            <person name="Zifcakova L."/>
            <person name="Stursova M."/>
            <person name="Spatafora J.W."/>
            <person name="Tedersoo L."/>
            <person name="Vaario L.M."/>
            <person name="Yamada A."/>
            <person name="Yan M."/>
            <person name="Wang P."/>
            <person name="Xu J."/>
            <person name="Bruns T."/>
            <person name="Baldrian P."/>
            <person name="Vilgalys R."/>
            <person name="Dunand C."/>
            <person name="Henrissat B."/>
            <person name="Grigoriev I.V."/>
            <person name="Hibbett D."/>
            <person name="Nagy L.G."/>
            <person name="Martin F.M."/>
        </authorList>
    </citation>
    <scope>NUCLEOTIDE SEQUENCE</scope>
    <source>
        <strain evidence="1">P2</strain>
    </source>
</reference>
<proteinExistence type="predicted"/>
<comment type="caution">
    <text evidence="1">The sequence shown here is derived from an EMBL/GenBank/DDBJ whole genome shotgun (WGS) entry which is preliminary data.</text>
</comment>
<organism evidence="1 2">
    <name type="scientific">Thelephora ganbajun</name>
    <name type="common">Ganba fungus</name>
    <dbReference type="NCBI Taxonomy" id="370292"/>
    <lineage>
        <taxon>Eukaryota</taxon>
        <taxon>Fungi</taxon>
        <taxon>Dikarya</taxon>
        <taxon>Basidiomycota</taxon>
        <taxon>Agaricomycotina</taxon>
        <taxon>Agaricomycetes</taxon>
        <taxon>Thelephorales</taxon>
        <taxon>Thelephoraceae</taxon>
        <taxon>Thelephora</taxon>
    </lineage>
</organism>
<gene>
    <name evidence="1" type="ORF">BDM02DRAFT_3091500</name>
</gene>
<name>A0ACB6ZNV7_THEGA</name>
<protein>
    <submittedName>
        <fullName evidence="1">Glycoside hydrolase family 9 protein</fullName>
    </submittedName>
</protein>
<dbReference type="EMBL" id="MU117977">
    <property type="protein sequence ID" value="KAF9651224.1"/>
    <property type="molecule type" value="Genomic_DNA"/>
</dbReference>
<reference evidence="1" key="1">
    <citation type="submission" date="2019-10" db="EMBL/GenBank/DDBJ databases">
        <authorList>
            <consortium name="DOE Joint Genome Institute"/>
            <person name="Kuo A."/>
            <person name="Miyauchi S."/>
            <person name="Kiss E."/>
            <person name="Drula E."/>
            <person name="Kohler A."/>
            <person name="Sanchez-Garcia M."/>
            <person name="Andreopoulos B."/>
            <person name="Barry K.W."/>
            <person name="Bonito G."/>
            <person name="Buee M."/>
            <person name="Carver A."/>
            <person name="Chen C."/>
            <person name="Cichocki N."/>
            <person name="Clum A."/>
            <person name="Culley D."/>
            <person name="Crous P.W."/>
            <person name="Fauchery L."/>
            <person name="Girlanda M."/>
            <person name="Hayes R."/>
            <person name="Keri Z."/>
            <person name="Labutti K."/>
            <person name="Lipzen A."/>
            <person name="Lombard V."/>
            <person name="Magnuson J."/>
            <person name="Maillard F."/>
            <person name="Morin E."/>
            <person name="Murat C."/>
            <person name="Nolan M."/>
            <person name="Ohm R."/>
            <person name="Pangilinan J."/>
            <person name="Pereira M."/>
            <person name="Perotto S."/>
            <person name="Peter M."/>
            <person name="Riley R."/>
            <person name="Sitrit Y."/>
            <person name="Stielow B."/>
            <person name="Szollosi G."/>
            <person name="Zifcakova L."/>
            <person name="Stursova M."/>
            <person name="Spatafora J.W."/>
            <person name="Tedersoo L."/>
            <person name="Vaario L.-M."/>
            <person name="Yamada A."/>
            <person name="Yan M."/>
            <person name="Wang P."/>
            <person name="Xu J."/>
            <person name="Bruns T."/>
            <person name="Baldrian P."/>
            <person name="Vilgalys R."/>
            <person name="Henrissat B."/>
            <person name="Grigoriev I.V."/>
            <person name="Hibbett D."/>
            <person name="Nagy L.G."/>
            <person name="Martin F.M."/>
        </authorList>
    </citation>
    <scope>NUCLEOTIDE SEQUENCE</scope>
    <source>
        <strain evidence="1">P2</strain>
    </source>
</reference>
<dbReference type="Proteomes" id="UP000886501">
    <property type="component" value="Unassembled WGS sequence"/>
</dbReference>